<dbReference type="AlphaFoldDB" id="A0A7J7SC38"/>
<comment type="caution">
    <text evidence="1">The sequence shown here is derived from an EMBL/GenBank/DDBJ whole genome shotgun (WGS) entry which is preliminary data.</text>
</comment>
<sequence length="135" mass="15175">MGRVFSYGNHHPRWLPQGCPQFQGFLRRASGSHTKLKRSPFSLDEQLWASQMQAGTWIQRTGKGGCACITHPGPAEELRPGADGGGSGASWEIQRWLEQSPPPRLRVPERIGQESRLLFNASEYRGSMCQEHYPK</sequence>
<organism evidence="1 2">
    <name type="scientific">Myotis myotis</name>
    <name type="common">Greater mouse-eared bat</name>
    <name type="synonym">Vespertilio myotis</name>
    <dbReference type="NCBI Taxonomy" id="51298"/>
    <lineage>
        <taxon>Eukaryota</taxon>
        <taxon>Metazoa</taxon>
        <taxon>Chordata</taxon>
        <taxon>Craniata</taxon>
        <taxon>Vertebrata</taxon>
        <taxon>Euteleostomi</taxon>
        <taxon>Mammalia</taxon>
        <taxon>Eutheria</taxon>
        <taxon>Laurasiatheria</taxon>
        <taxon>Chiroptera</taxon>
        <taxon>Yangochiroptera</taxon>
        <taxon>Vespertilionidae</taxon>
        <taxon>Myotis</taxon>
    </lineage>
</organism>
<dbReference type="Proteomes" id="UP000527355">
    <property type="component" value="Unassembled WGS sequence"/>
</dbReference>
<dbReference type="EMBL" id="JABWUV010000019">
    <property type="protein sequence ID" value="KAF6285972.1"/>
    <property type="molecule type" value="Genomic_DNA"/>
</dbReference>
<gene>
    <name evidence="1" type="ORF">mMyoMyo1_009528</name>
</gene>
<accession>A0A7J7SC38</accession>
<evidence type="ECO:0000313" key="2">
    <source>
        <dbReference type="Proteomes" id="UP000527355"/>
    </source>
</evidence>
<protein>
    <submittedName>
        <fullName evidence="1">Uncharacterized protein</fullName>
    </submittedName>
</protein>
<evidence type="ECO:0000313" key="1">
    <source>
        <dbReference type="EMBL" id="KAF6285972.1"/>
    </source>
</evidence>
<reference evidence="1 2" key="1">
    <citation type="journal article" date="2020" name="Nature">
        <title>Six reference-quality genomes reveal evolution of bat adaptations.</title>
        <authorList>
            <person name="Jebb D."/>
            <person name="Huang Z."/>
            <person name="Pippel M."/>
            <person name="Hughes G.M."/>
            <person name="Lavrichenko K."/>
            <person name="Devanna P."/>
            <person name="Winkler S."/>
            <person name="Jermiin L.S."/>
            <person name="Skirmuntt E.C."/>
            <person name="Katzourakis A."/>
            <person name="Burkitt-Gray L."/>
            <person name="Ray D.A."/>
            <person name="Sullivan K.A.M."/>
            <person name="Roscito J.G."/>
            <person name="Kirilenko B.M."/>
            <person name="Davalos L.M."/>
            <person name="Corthals A.P."/>
            <person name="Power M.L."/>
            <person name="Jones G."/>
            <person name="Ransome R.D."/>
            <person name="Dechmann D.K.N."/>
            <person name="Locatelli A.G."/>
            <person name="Puechmaille S.J."/>
            <person name="Fedrigo O."/>
            <person name="Jarvis E.D."/>
            <person name="Hiller M."/>
            <person name="Vernes S.C."/>
            <person name="Myers E.W."/>
            <person name="Teeling E.C."/>
        </authorList>
    </citation>
    <scope>NUCLEOTIDE SEQUENCE [LARGE SCALE GENOMIC DNA]</scope>
    <source>
        <strain evidence="1">MMyoMyo1</strain>
        <tissue evidence="1">Flight muscle</tissue>
    </source>
</reference>
<keyword evidence="2" id="KW-1185">Reference proteome</keyword>
<name>A0A7J7SC38_MYOMY</name>
<proteinExistence type="predicted"/>